<gene>
    <name evidence="1" type="ORF">A8V01_19615</name>
</gene>
<evidence type="ECO:0000313" key="2">
    <source>
        <dbReference type="Proteomes" id="UP000236327"/>
    </source>
</evidence>
<keyword evidence="2" id="KW-1185">Reference proteome</keyword>
<sequence>MGHAMAEQIKHSGQPKHKEFYWSFARYRRNHEKGDIQEMTAIMLEFPYTSRAVLMQALDECPYVHYIIHAQDEINTKRPEERLLVAFPVQTPITEPTVYTRCASIIQDDLGLRQHSTGDYSSTFLFAPFVGYCSTPKVILNDQDREFLDADALYEANRGRWTNAASLQVGAEPPKLDPTTHHDSGLFIFA</sequence>
<protein>
    <submittedName>
        <fullName evidence="1">Uncharacterized protein</fullName>
    </submittedName>
</protein>
<evidence type="ECO:0000313" key="1">
    <source>
        <dbReference type="EMBL" id="PNU04619.1"/>
    </source>
</evidence>
<dbReference type="Proteomes" id="UP000236327">
    <property type="component" value="Unassembled WGS sequence"/>
</dbReference>
<name>A0A2K2G0P0_9SPHN</name>
<reference evidence="1 2" key="1">
    <citation type="submission" date="2016-05" db="EMBL/GenBank/DDBJ databases">
        <title>Complete genome sequence of Novosphingobium guangzhouense SA925(T).</title>
        <authorList>
            <person name="Sha S."/>
        </authorList>
    </citation>
    <scope>NUCLEOTIDE SEQUENCE [LARGE SCALE GENOMIC DNA]</scope>
    <source>
        <strain evidence="1 2">SA925</strain>
    </source>
</reference>
<organism evidence="1 2">
    <name type="scientific">Novosphingobium guangzhouense</name>
    <dbReference type="NCBI Taxonomy" id="1850347"/>
    <lineage>
        <taxon>Bacteria</taxon>
        <taxon>Pseudomonadati</taxon>
        <taxon>Pseudomonadota</taxon>
        <taxon>Alphaproteobacteria</taxon>
        <taxon>Sphingomonadales</taxon>
        <taxon>Sphingomonadaceae</taxon>
        <taxon>Novosphingobium</taxon>
    </lineage>
</organism>
<accession>A0A2K2G0P0</accession>
<dbReference type="EMBL" id="LYMM01000033">
    <property type="protein sequence ID" value="PNU04619.1"/>
    <property type="molecule type" value="Genomic_DNA"/>
</dbReference>
<proteinExistence type="predicted"/>
<dbReference type="AlphaFoldDB" id="A0A2K2G0P0"/>
<comment type="caution">
    <text evidence="1">The sequence shown here is derived from an EMBL/GenBank/DDBJ whole genome shotgun (WGS) entry which is preliminary data.</text>
</comment>